<gene>
    <name evidence="7" type="ORF">CAC42_4433</name>
</gene>
<dbReference type="InParanoid" id="A0A2K1QM69"/>
<keyword evidence="4 5" id="KW-0326">Glycosidase</keyword>
<dbReference type="SUPFAM" id="SSF75005">
    <property type="entry name" value="Arabinanase/levansucrase/invertase"/>
    <property type="match status" value="1"/>
</dbReference>
<evidence type="ECO:0000256" key="3">
    <source>
        <dbReference type="ARBA" id="ARBA00022801"/>
    </source>
</evidence>
<dbReference type="Gene3D" id="2.115.10.20">
    <property type="entry name" value="Glycosyl hydrolase domain, family 43"/>
    <property type="match status" value="1"/>
</dbReference>
<dbReference type="CDD" id="cd18820">
    <property type="entry name" value="GH43_LbAraf43-like"/>
    <property type="match status" value="1"/>
</dbReference>
<dbReference type="OrthoDB" id="272289at2759"/>
<dbReference type="PANTHER" id="PTHR43817">
    <property type="entry name" value="GLYCOSYL HYDROLASE"/>
    <property type="match status" value="1"/>
</dbReference>
<dbReference type="GO" id="GO:0016853">
    <property type="term" value="F:isomerase activity"/>
    <property type="evidence" value="ECO:0007669"/>
    <property type="project" value="UniProtKB-KW"/>
</dbReference>
<proteinExistence type="inferred from homology"/>
<feature type="compositionally biased region" description="Polar residues" evidence="6">
    <location>
        <begin position="279"/>
        <end position="297"/>
    </location>
</feature>
<organism evidence="7 8">
    <name type="scientific">Sphaceloma murrayae</name>
    <dbReference type="NCBI Taxonomy" id="2082308"/>
    <lineage>
        <taxon>Eukaryota</taxon>
        <taxon>Fungi</taxon>
        <taxon>Dikarya</taxon>
        <taxon>Ascomycota</taxon>
        <taxon>Pezizomycotina</taxon>
        <taxon>Dothideomycetes</taxon>
        <taxon>Dothideomycetidae</taxon>
        <taxon>Myriangiales</taxon>
        <taxon>Elsinoaceae</taxon>
        <taxon>Sphaceloma</taxon>
    </lineage>
</organism>
<feature type="region of interest" description="Disordered" evidence="6">
    <location>
        <begin position="273"/>
        <end position="297"/>
    </location>
</feature>
<keyword evidence="3 5" id="KW-0378">Hydrolase</keyword>
<feature type="compositionally biased region" description="Pro residues" evidence="6">
    <location>
        <begin position="402"/>
        <end position="417"/>
    </location>
</feature>
<dbReference type="AlphaFoldDB" id="A0A2K1QM69"/>
<dbReference type="InterPro" id="IPR006710">
    <property type="entry name" value="Glyco_hydro_43"/>
</dbReference>
<evidence type="ECO:0000256" key="5">
    <source>
        <dbReference type="RuleBase" id="RU361187"/>
    </source>
</evidence>
<accession>A0A2K1QM69</accession>
<comment type="similarity">
    <text evidence="1 5">Belongs to the glycosyl hydrolase 43 family.</text>
</comment>
<reference evidence="7 8" key="1">
    <citation type="submission" date="2017-06" db="EMBL/GenBank/DDBJ databases">
        <title>Draft genome sequence of a variant of Elsinoe murrayae.</title>
        <authorList>
            <person name="Cheng Q."/>
        </authorList>
    </citation>
    <scope>NUCLEOTIDE SEQUENCE [LARGE SCALE GENOMIC DNA]</scope>
    <source>
        <strain evidence="7 8">CQ-2017a</strain>
    </source>
</reference>
<dbReference type="PANTHER" id="PTHR43817:SF1">
    <property type="entry name" value="HYDROLASE, FAMILY 43, PUTATIVE (AFU_ORTHOLOGUE AFUA_3G01660)-RELATED"/>
    <property type="match status" value="1"/>
</dbReference>
<keyword evidence="8" id="KW-1185">Reference proteome</keyword>
<protein>
    <submittedName>
        <fullName evidence="7">Peptidyl-prolyl cis-trans isomerase cyp15</fullName>
    </submittedName>
</protein>
<dbReference type="EMBL" id="NKHZ01000060">
    <property type="protein sequence ID" value="PNS16032.1"/>
    <property type="molecule type" value="Genomic_DNA"/>
</dbReference>
<evidence type="ECO:0000313" key="7">
    <source>
        <dbReference type="EMBL" id="PNS16032.1"/>
    </source>
</evidence>
<dbReference type="GO" id="GO:0004553">
    <property type="term" value="F:hydrolase activity, hydrolyzing O-glycosyl compounds"/>
    <property type="evidence" value="ECO:0007669"/>
    <property type="project" value="InterPro"/>
</dbReference>
<dbReference type="Proteomes" id="UP000243797">
    <property type="component" value="Unassembled WGS sequence"/>
</dbReference>
<evidence type="ECO:0000256" key="2">
    <source>
        <dbReference type="ARBA" id="ARBA00022729"/>
    </source>
</evidence>
<sequence length="417" mass="47244">MSDPVNSTKLLDRLRHLCQVQPVITQGANYFFDWTYSRTSTSIPNFKMRIHNVLAGLAGFGSVALGQMSMGNNSATFTNPILEARGADPFVIRHDGQYLLTYTTSTNITMLRSPSLTNWNNAEVKLVFDPPPGTNYSTNLWAPEIHEFDGRWYFIFTGDPNNDTPPPTTSMLCNFDCPAVNHRMFVLESSGSDPWTSDYTLKSQLDTYDQFAIDGTYFRHSTGLYHIYSCWFRAYDGWPANLCITKLSNPWTVESNFTERTVISVPTNPWEKTPFGRSDTLNSDRLSSNEGPQQLTGPTGREFIIYSAARSDNPNYCLAQLELVGEDPMNAEDWRKRNDGCVFYQNKRESAYGVGHASFVKSPDGAEDWVVYHGMRSYRNGWSERDIRAQRFDWNEDGTPRFPRPGYGPYPAPGGQS</sequence>
<dbReference type="STRING" id="2082308.A0A2K1QM69"/>
<feature type="region of interest" description="Disordered" evidence="6">
    <location>
        <begin position="395"/>
        <end position="417"/>
    </location>
</feature>
<comment type="caution">
    <text evidence="7">The sequence shown here is derived from an EMBL/GenBank/DDBJ whole genome shotgun (WGS) entry which is preliminary data.</text>
</comment>
<evidence type="ECO:0000313" key="8">
    <source>
        <dbReference type="Proteomes" id="UP000243797"/>
    </source>
</evidence>
<evidence type="ECO:0000256" key="1">
    <source>
        <dbReference type="ARBA" id="ARBA00009865"/>
    </source>
</evidence>
<dbReference type="GO" id="GO:0005975">
    <property type="term" value="P:carbohydrate metabolic process"/>
    <property type="evidence" value="ECO:0007669"/>
    <property type="project" value="InterPro"/>
</dbReference>
<evidence type="ECO:0000256" key="4">
    <source>
        <dbReference type="ARBA" id="ARBA00023295"/>
    </source>
</evidence>
<evidence type="ECO:0000256" key="6">
    <source>
        <dbReference type="SAM" id="MobiDB-lite"/>
    </source>
</evidence>
<name>A0A2K1QM69_9PEZI</name>
<dbReference type="Pfam" id="PF04616">
    <property type="entry name" value="Glyco_hydro_43"/>
    <property type="match status" value="1"/>
</dbReference>
<keyword evidence="7" id="KW-0413">Isomerase</keyword>
<dbReference type="InterPro" id="IPR023296">
    <property type="entry name" value="Glyco_hydro_beta-prop_sf"/>
</dbReference>
<keyword evidence="2" id="KW-0732">Signal</keyword>